<feature type="domain" description="VWFA" evidence="2">
    <location>
        <begin position="471"/>
        <end position="657"/>
    </location>
</feature>
<keyword evidence="4" id="KW-1185">Reference proteome</keyword>
<evidence type="ECO:0000256" key="1">
    <source>
        <dbReference type="SAM" id="MobiDB-lite"/>
    </source>
</evidence>
<dbReference type="PROSITE" id="PS50234">
    <property type="entry name" value="VWFA"/>
    <property type="match status" value="1"/>
</dbReference>
<feature type="compositionally biased region" description="Basic and acidic residues" evidence="1">
    <location>
        <begin position="268"/>
        <end position="277"/>
    </location>
</feature>
<dbReference type="SUPFAM" id="SSF53300">
    <property type="entry name" value="vWA-like"/>
    <property type="match status" value="1"/>
</dbReference>
<sequence>MSFDFLEFEEQVGMIWHRIASRNQESYRDYREHAVTFAELRGHLPVVFRALGGDPACEFAQIDKRVSGHRLRWRQRIGLVDEQIAMAEMNEASVKLPSSVSLFPSRDLNRDLYIWLMAWFAVSIPPNTVPDSAKTPFLTDLVRVAQARKTDIAVRQSFPGITGLRQRLYDAFLALRPDRPLPCTEQQMEHCVLKILGSAGHQDENGLWSLVVNGSEGSGSTADMVAIVNEAGLQSQRYAPILPVPLWGEAIFNGTAGSIADCDDDEESKSSDGDQERKKRARRRKNDQAGRNDPLALNRFEKVLTIAEMVNVNRPMDDEDEQDAKKAADELEEMEISDCKRKAATKLRFDLDLPPRDVDEGRVIGEWTYPEWDYRQQTYRPDFCKIVMQSGDETVSDCDIWRPGETERRQIRQVRRQFEAFRPRHEVLRGQFDGSELDLEALVRAQCDQKGSGELSDRVYLNTVRRARDLSVAVLVDVSLSTDAWIQDHRVLDVEKQALSVLAGGLDACGDEFGVFSFTSRRRDWVRINALKNFDEDWSPRCQDRIQKLRPGYYTRLGAAIRHMGKLLGERPHQHRLLLVITDGKPNDIDHYEGRYGIEDTRRAVRECRKSGLGLFGVTVDRKAQDYFPYIFGAGGHAIVGRLEKLPAALPRIYRQLVR</sequence>
<dbReference type="CDD" id="cd01454">
    <property type="entry name" value="vWA_norD_type"/>
    <property type="match status" value="1"/>
</dbReference>
<comment type="caution">
    <text evidence="3">The sequence shown here is derived from an EMBL/GenBank/DDBJ whole genome shotgun (WGS) entry which is preliminary data.</text>
</comment>
<dbReference type="OrthoDB" id="9758211at2"/>
<accession>A0A1Y2LGJ6</accession>
<evidence type="ECO:0000313" key="4">
    <source>
        <dbReference type="Proteomes" id="UP000193396"/>
    </source>
</evidence>
<proteinExistence type="predicted"/>
<dbReference type="EMBL" id="JFKB01000002">
    <property type="protein sequence ID" value="OSQ49452.1"/>
    <property type="molecule type" value="Genomic_DNA"/>
</dbReference>
<dbReference type="InterPro" id="IPR051928">
    <property type="entry name" value="NorD/CobT"/>
</dbReference>
<name>A0A1Y2LGJ6_9PROT</name>
<dbReference type="Proteomes" id="UP000193396">
    <property type="component" value="Unassembled WGS sequence"/>
</dbReference>
<dbReference type="PANTHER" id="PTHR41248:SF1">
    <property type="entry name" value="NORD PROTEIN"/>
    <property type="match status" value="1"/>
</dbReference>
<dbReference type="Pfam" id="PF13519">
    <property type="entry name" value="VWA_2"/>
    <property type="match status" value="1"/>
</dbReference>
<dbReference type="InterPro" id="IPR036465">
    <property type="entry name" value="vWFA_dom_sf"/>
</dbReference>
<evidence type="ECO:0000313" key="3">
    <source>
        <dbReference type="EMBL" id="OSQ49452.1"/>
    </source>
</evidence>
<gene>
    <name evidence="3" type="ORF">TALK_03575</name>
</gene>
<dbReference type="InterPro" id="IPR002035">
    <property type="entry name" value="VWF_A"/>
</dbReference>
<dbReference type="STRING" id="1293890.TALK_03575"/>
<reference evidence="3 4" key="1">
    <citation type="submission" date="2014-03" db="EMBL/GenBank/DDBJ databases">
        <title>The draft genome sequence of Thalassospira alkalitolerans JCM 18968.</title>
        <authorList>
            <person name="Lai Q."/>
            <person name="Shao Z."/>
        </authorList>
    </citation>
    <scope>NUCLEOTIDE SEQUENCE [LARGE SCALE GENOMIC DNA]</scope>
    <source>
        <strain evidence="3 4">JCM 18968</strain>
    </source>
</reference>
<dbReference type="Gene3D" id="3.40.50.410">
    <property type="entry name" value="von Willebrand factor, type A domain"/>
    <property type="match status" value="1"/>
</dbReference>
<dbReference type="SMART" id="SM00327">
    <property type="entry name" value="VWA"/>
    <property type="match status" value="1"/>
</dbReference>
<dbReference type="AlphaFoldDB" id="A0A1Y2LGJ6"/>
<evidence type="ECO:0000259" key="2">
    <source>
        <dbReference type="PROSITE" id="PS50234"/>
    </source>
</evidence>
<dbReference type="RefSeq" id="WP_085615966.1">
    <property type="nucleotide sequence ID" value="NZ_JFKB01000002.1"/>
</dbReference>
<dbReference type="PANTHER" id="PTHR41248">
    <property type="entry name" value="NORD PROTEIN"/>
    <property type="match status" value="1"/>
</dbReference>
<feature type="region of interest" description="Disordered" evidence="1">
    <location>
        <begin position="260"/>
        <end position="294"/>
    </location>
</feature>
<protein>
    <recommendedName>
        <fullName evidence="2">VWFA domain-containing protein</fullName>
    </recommendedName>
</protein>
<organism evidence="3 4">
    <name type="scientific">Thalassospira alkalitolerans</name>
    <dbReference type="NCBI Taxonomy" id="1293890"/>
    <lineage>
        <taxon>Bacteria</taxon>
        <taxon>Pseudomonadati</taxon>
        <taxon>Pseudomonadota</taxon>
        <taxon>Alphaproteobacteria</taxon>
        <taxon>Rhodospirillales</taxon>
        <taxon>Thalassospiraceae</taxon>
        <taxon>Thalassospira</taxon>
    </lineage>
</organism>